<dbReference type="OrthoDB" id="267336at2"/>
<dbReference type="Pfam" id="PF00089">
    <property type="entry name" value="Trypsin"/>
    <property type="match status" value="1"/>
</dbReference>
<dbReference type="InterPro" id="IPR001314">
    <property type="entry name" value="Peptidase_S1A"/>
</dbReference>
<dbReference type="PANTHER" id="PTHR24276:SF98">
    <property type="entry name" value="FI18310P1-RELATED"/>
    <property type="match status" value="1"/>
</dbReference>
<dbReference type="GO" id="GO:0004252">
    <property type="term" value="F:serine-type endopeptidase activity"/>
    <property type="evidence" value="ECO:0007669"/>
    <property type="project" value="InterPro"/>
</dbReference>
<sequence length="247" mass="24573">MVRLALAAAASLLAAGPAGAVINGQPVPAGDPLARVTVMISTRQGFCSGAVIGPNLVLTAAHCVDSPEPVAVLTFGPGRQPIINEVAARQVHPAYKRADWQNRRTSIDLAVVRTTRPIGEGTSRADLSGGGVPQPGASIRLAGFGPLSEGDGRSAGVLRSAALTVTGRPGSYQVRLTGPAGGALGACTGDSGGPVFATEGGRPVIAGVVSWTTGAGEARCGALTGTVPIAPHRSWIAGAIQSLGGPR</sequence>
<evidence type="ECO:0000256" key="1">
    <source>
        <dbReference type="ARBA" id="ARBA00007664"/>
    </source>
</evidence>
<dbReference type="RefSeq" id="WP_137099959.1">
    <property type="nucleotide sequence ID" value="NZ_CP039865.1"/>
</dbReference>
<keyword evidence="3" id="KW-0720">Serine protease</keyword>
<evidence type="ECO:0000259" key="5">
    <source>
        <dbReference type="PROSITE" id="PS50240"/>
    </source>
</evidence>
<dbReference type="InterPro" id="IPR033116">
    <property type="entry name" value="TRYPSIN_SER"/>
</dbReference>
<evidence type="ECO:0000313" key="6">
    <source>
        <dbReference type="EMBL" id="QCK86628.1"/>
    </source>
</evidence>
<dbReference type="InterPro" id="IPR018114">
    <property type="entry name" value="TRYPSIN_HIS"/>
</dbReference>
<protein>
    <submittedName>
        <fullName evidence="6">Trypsin-like serine protease</fullName>
    </submittedName>
</protein>
<name>A0A4D7QH56_9HYPH</name>
<feature type="chain" id="PRO_5020222602" evidence="4">
    <location>
        <begin position="21"/>
        <end position="247"/>
    </location>
</feature>
<keyword evidence="4" id="KW-0732">Signal</keyword>
<evidence type="ECO:0000256" key="3">
    <source>
        <dbReference type="RuleBase" id="RU363034"/>
    </source>
</evidence>
<dbReference type="PRINTS" id="PR00722">
    <property type="entry name" value="CHYMOTRYPSIN"/>
</dbReference>
<dbReference type="Proteomes" id="UP000298588">
    <property type="component" value="Chromosome"/>
</dbReference>
<accession>A0A4D7QH56</accession>
<evidence type="ECO:0000256" key="4">
    <source>
        <dbReference type="SAM" id="SignalP"/>
    </source>
</evidence>
<dbReference type="GO" id="GO:0006508">
    <property type="term" value="P:proteolysis"/>
    <property type="evidence" value="ECO:0007669"/>
    <property type="project" value="UniProtKB-KW"/>
</dbReference>
<dbReference type="PROSITE" id="PS00134">
    <property type="entry name" value="TRYPSIN_HIS"/>
    <property type="match status" value="1"/>
</dbReference>
<evidence type="ECO:0000256" key="2">
    <source>
        <dbReference type="ARBA" id="ARBA00023157"/>
    </source>
</evidence>
<comment type="similarity">
    <text evidence="1">Belongs to the peptidase S1 family.</text>
</comment>
<dbReference type="InterPro" id="IPR043504">
    <property type="entry name" value="Peptidase_S1_PA_chymotrypsin"/>
</dbReference>
<organism evidence="6 7">
    <name type="scientific">Phreatobacter aquaticus</name>
    <dbReference type="NCBI Taxonomy" id="2570229"/>
    <lineage>
        <taxon>Bacteria</taxon>
        <taxon>Pseudomonadati</taxon>
        <taxon>Pseudomonadota</taxon>
        <taxon>Alphaproteobacteria</taxon>
        <taxon>Hyphomicrobiales</taxon>
        <taxon>Phreatobacteraceae</taxon>
        <taxon>Phreatobacter</taxon>
    </lineage>
</organism>
<dbReference type="PANTHER" id="PTHR24276">
    <property type="entry name" value="POLYSERASE-RELATED"/>
    <property type="match status" value="1"/>
</dbReference>
<keyword evidence="3 6" id="KW-0645">Protease</keyword>
<dbReference type="EMBL" id="CP039865">
    <property type="protein sequence ID" value="QCK86628.1"/>
    <property type="molecule type" value="Genomic_DNA"/>
</dbReference>
<reference evidence="6 7" key="1">
    <citation type="submission" date="2019-04" db="EMBL/GenBank/DDBJ databases">
        <title>Phreatobacter aquaticus sp. nov.</title>
        <authorList>
            <person name="Choi A."/>
            <person name="Baek K."/>
        </authorList>
    </citation>
    <scope>NUCLEOTIDE SEQUENCE [LARGE SCALE GENOMIC DNA]</scope>
    <source>
        <strain evidence="6 7">NMCR1094</strain>
    </source>
</reference>
<dbReference type="KEGG" id="paqt:E8L99_13105"/>
<gene>
    <name evidence="6" type="ORF">E8L99_13105</name>
</gene>
<dbReference type="PROSITE" id="PS00135">
    <property type="entry name" value="TRYPSIN_SER"/>
    <property type="match status" value="1"/>
</dbReference>
<feature type="signal peptide" evidence="4">
    <location>
        <begin position="1"/>
        <end position="20"/>
    </location>
</feature>
<dbReference type="SMART" id="SM00020">
    <property type="entry name" value="Tryp_SPc"/>
    <property type="match status" value="1"/>
</dbReference>
<keyword evidence="3" id="KW-0378">Hydrolase</keyword>
<keyword evidence="2" id="KW-1015">Disulfide bond</keyword>
<dbReference type="InterPro" id="IPR001254">
    <property type="entry name" value="Trypsin_dom"/>
</dbReference>
<evidence type="ECO:0000313" key="7">
    <source>
        <dbReference type="Proteomes" id="UP000298588"/>
    </source>
</evidence>
<dbReference type="PROSITE" id="PS50240">
    <property type="entry name" value="TRYPSIN_DOM"/>
    <property type="match status" value="1"/>
</dbReference>
<dbReference type="AlphaFoldDB" id="A0A4D7QH56"/>
<dbReference type="Gene3D" id="2.40.10.10">
    <property type="entry name" value="Trypsin-like serine proteases"/>
    <property type="match status" value="1"/>
</dbReference>
<feature type="domain" description="Peptidase S1" evidence="5">
    <location>
        <begin position="21"/>
        <end position="241"/>
    </location>
</feature>
<dbReference type="InterPro" id="IPR050430">
    <property type="entry name" value="Peptidase_S1"/>
</dbReference>
<dbReference type="SUPFAM" id="SSF50494">
    <property type="entry name" value="Trypsin-like serine proteases"/>
    <property type="match status" value="1"/>
</dbReference>
<keyword evidence="7" id="KW-1185">Reference proteome</keyword>
<proteinExistence type="inferred from homology"/>
<dbReference type="InterPro" id="IPR009003">
    <property type="entry name" value="Peptidase_S1_PA"/>
</dbReference>